<dbReference type="EMBL" id="VXIT01000014">
    <property type="protein sequence ID" value="KAA6408336.1"/>
    <property type="molecule type" value="Genomic_DNA"/>
</dbReference>
<accession>A0A1W5D5R8</accession>
<dbReference type="InterPro" id="IPR027417">
    <property type="entry name" value="P-loop_NTPase"/>
</dbReference>
<evidence type="ECO:0000313" key="4">
    <source>
        <dbReference type="Proteomes" id="UP000192927"/>
    </source>
</evidence>
<gene>
    <name evidence="2" type="ORF">FRX48_08078</name>
</gene>
<dbReference type="GO" id="GO:0016787">
    <property type="term" value="F:hydrolase activity"/>
    <property type="evidence" value="ECO:0007669"/>
    <property type="project" value="UniProtKB-KW"/>
</dbReference>
<proteinExistence type="predicted"/>
<dbReference type="GO" id="GO:0030686">
    <property type="term" value="C:90S preribosome"/>
    <property type="evidence" value="ECO:0007669"/>
    <property type="project" value="TreeGrafter"/>
</dbReference>
<dbReference type="SUPFAM" id="SSF52540">
    <property type="entry name" value="P-loop containing nucleoside triphosphate hydrolases"/>
    <property type="match status" value="1"/>
</dbReference>
<reference evidence="3" key="2">
    <citation type="submission" date="2017-03" db="EMBL/GenBank/DDBJ databases">
        <authorList>
            <person name="Afonso C.L."/>
            <person name="Miller P.J."/>
            <person name="Scott M.A."/>
            <person name="Spackman E."/>
            <person name="Goraichik I."/>
            <person name="Dimitrov K.M."/>
            <person name="Suarez D.L."/>
            <person name="Swayne D.E."/>
        </authorList>
    </citation>
    <scope>NUCLEOTIDE SEQUENCE [LARGE SCALE GENOMIC DNA]</scope>
</reference>
<protein>
    <submittedName>
        <fullName evidence="3">p-loop containing nucleoside triphosphate hydrolase</fullName>
    </submittedName>
</protein>
<dbReference type="EMBL" id="FWEW01002474">
    <property type="protein sequence ID" value="SLM38463.1"/>
    <property type="molecule type" value="Genomic_DNA"/>
</dbReference>
<dbReference type="InterPro" id="IPR032704">
    <property type="entry name" value="Cms1"/>
</dbReference>
<feature type="compositionally biased region" description="Basic residues" evidence="1">
    <location>
        <begin position="45"/>
        <end position="56"/>
    </location>
</feature>
<dbReference type="PANTHER" id="PTHR24030">
    <property type="entry name" value="PROTEIN CMSS1"/>
    <property type="match status" value="1"/>
</dbReference>
<reference evidence="2 5" key="3">
    <citation type="submission" date="2019-09" db="EMBL/GenBank/DDBJ databases">
        <title>The hologenome of the rock-dwelling lichen Lasallia pustulata.</title>
        <authorList>
            <person name="Greshake Tzovaras B."/>
            <person name="Segers F."/>
            <person name="Bicker A."/>
            <person name="Dal Grande F."/>
            <person name="Otte J."/>
            <person name="Hankeln T."/>
            <person name="Schmitt I."/>
            <person name="Ebersberger I."/>
        </authorList>
    </citation>
    <scope>NUCLEOTIDE SEQUENCE [LARGE SCALE GENOMIC DNA]</scope>
    <source>
        <strain evidence="2">A1-1</strain>
    </source>
</reference>
<dbReference type="Gene3D" id="3.40.50.300">
    <property type="entry name" value="P-loop containing nucleotide triphosphate hydrolases"/>
    <property type="match status" value="1"/>
</dbReference>
<evidence type="ECO:0000313" key="2">
    <source>
        <dbReference type="EMBL" id="KAA6408336.1"/>
    </source>
</evidence>
<dbReference type="OrthoDB" id="1929311at2759"/>
<dbReference type="Proteomes" id="UP000192927">
    <property type="component" value="Unassembled WGS sequence"/>
</dbReference>
<evidence type="ECO:0000313" key="5">
    <source>
        <dbReference type="Proteomes" id="UP000324767"/>
    </source>
</evidence>
<reference evidence="4" key="1">
    <citation type="submission" date="2017-03" db="EMBL/GenBank/DDBJ databases">
        <authorList>
            <person name="Sharma R."/>
            <person name="Thines M."/>
        </authorList>
    </citation>
    <scope>NUCLEOTIDE SEQUENCE [LARGE SCALE GENOMIC DNA]</scope>
</reference>
<keyword evidence="4" id="KW-1185">Reference proteome</keyword>
<evidence type="ECO:0000256" key="1">
    <source>
        <dbReference type="SAM" id="MobiDB-lite"/>
    </source>
</evidence>
<name>A0A1W5D5R8_9LECA</name>
<keyword evidence="3" id="KW-0378">Hydrolase</keyword>
<dbReference type="GO" id="GO:0005634">
    <property type="term" value="C:nucleus"/>
    <property type="evidence" value="ECO:0007669"/>
    <property type="project" value="TreeGrafter"/>
</dbReference>
<dbReference type="Proteomes" id="UP000324767">
    <property type="component" value="Unassembled WGS sequence"/>
</dbReference>
<evidence type="ECO:0000313" key="3">
    <source>
        <dbReference type="EMBL" id="SLM38463.1"/>
    </source>
</evidence>
<organism evidence="3 4">
    <name type="scientific">Lasallia pustulata</name>
    <dbReference type="NCBI Taxonomy" id="136370"/>
    <lineage>
        <taxon>Eukaryota</taxon>
        <taxon>Fungi</taxon>
        <taxon>Dikarya</taxon>
        <taxon>Ascomycota</taxon>
        <taxon>Pezizomycotina</taxon>
        <taxon>Lecanoromycetes</taxon>
        <taxon>OSLEUM clade</taxon>
        <taxon>Umbilicariomycetidae</taxon>
        <taxon>Umbilicariales</taxon>
        <taxon>Umbilicariaceae</taxon>
        <taxon>Lasallia</taxon>
    </lineage>
</organism>
<dbReference type="Pfam" id="PF14617">
    <property type="entry name" value="CMS1"/>
    <property type="match status" value="1"/>
</dbReference>
<dbReference type="AlphaFoldDB" id="A0A1W5D5R8"/>
<dbReference type="PANTHER" id="PTHR24030:SF0">
    <property type="entry name" value="PROTEIN CMSS1"/>
    <property type="match status" value="1"/>
</dbReference>
<feature type="region of interest" description="Disordered" evidence="1">
    <location>
        <begin position="1"/>
        <end position="63"/>
    </location>
</feature>
<sequence>MSDSDSVPHYSTGDILLPPSSPPVSPRPAKRKRDGGDEAKVSLATKRKAKKAKRARPAQDTDVDIENGINNALGRMDNRLLADYVAQKTKRFESNLSLIELGDKHIPERAFRDTSGWEKQRLLKDLPGFLEHYSSNSGQTKNLSIASKKKGAPHTIVITSAGLRAADVTRALRTFQTKESTVAKLFAKHIKLKEAIEFVKKTRMGIGVGTPSRLIDLLDAGALSLEKLERIVVDSSHIDLKKRGILDMKETQQPLMQLLNRPDLKSRYGAVSDGIGLLFY</sequence>